<feature type="compositionally biased region" description="Polar residues" evidence="1">
    <location>
        <begin position="91"/>
        <end position="100"/>
    </location>
</feature>
<feature type="region of interest" description="Disordered" evidence="1">
    <location>
        <begin position="121"/>
        <end position="190"/>
    </location>
</feature>
<proteinExistence type="predicted"/>
<evidence type="ECO:0000313" key="2">
    <source>
        <dbReference type="EMBL" id="CAI9541746.1"/>
    </source>
</evidence>
<feature type="region of interest" description="Disordered" evidence="1">
    <location>
        <begin position="1"/>
        <end position="31"/>
    </location>
</feature>
<accession>A0ABN9B4K7</accession>
<keyword evidence="3" id="KW-1185">Reference proteome</keyword>
<dbReference type="Proteomes" id="UP001162483">
    <property type="component" value="Unassembled WGS sequence"/>
</dbReference>
<dbReference type="EMBL" id="CATNWA010002004">
    <property type="protein sequence ID" value="CAI9541746.1"/>
    <property type="molecule type" value="Genomic_DNA"/>
</dbReference>
<evidence type="ECO:0000313" key="3">
    <source>
        <dbReference type="Proteomes" id="UP001162483"/>
    </source>
</evidence>
<reference evidence="2" key="1">
    <citation type="submission" date="2023-05" db="EMBL/GenBank/DDBJ databases">
        <authorList>
            <person name="Stuckert A."/>
        </authorList>
    </citation>
    <scope>NUCLEOTIDE SEQUENCE</scope>
</reference>
<evidence type="ECO:0000256" key="1">
    <source>
        <dbReference type="SAM" id="MobiDB-lite"/>
    </source>
</evidence>
<feature type="region of interest" description="Disordered" evidence="1">
    <location>
        <begin position="79"/>
        <end position="100"/>
    </location>
</feature>
<gene>
    <name evidence="2" type="ORF">SPARVUS_LOCUS1978842</name>
</gene>
<feature type="compositionally biased region" description="Polar residues" evidence="1">
    <location>
        <begin position="142"/>
        <end position="155"/>
    </location>
</feature>
<comment type="caution">
    <text evidence="2">The sequence shown here is derived from an EMBL/GenBank/DDBJ whole genome shotgun (WGS) entry which is preliminary data.</text>
</comment>
<organism evidence="2 3">
    <name type="scientific">Staurois parvus</name>
    <dbReference type="NCBI Taxonomy" id="386267"/>
    <lineage>
        <taxon>Eukaryota</taxon>
        <taxon>Metazoa</taxon>
        <taxon>Chordata</taxon>
        <taxon>Craniata</taxon>
        <taxon>Vertebrata</taxon>
        <taxon>Euteleostomi</taxon>
        <taxon>Amphibia</taxon>
        <taxon>Batrachia</taxon>
        <taxon>Anura</taxon>
        <taxon>Neobatrachia</taxon>
        <taxon>Ranoidea</taxon>
        <taxon>Ranidae</taxon>
        <taxon>Staurois</taxon>
    </lineage>
</organism>
<protein>
    <submittedName>
        <fullName evidence="2">Uncharacterized protein</fullName>
    </submittedName>
</protein>
<name>A0ABN9B4K7_9NEOB</name>
<feature type="non-terminal residue" evidence="2">
    <location>
        <position position="190"/>
    </location>
</feature>
<sequence>MAQALRGTTGHGWSVHTQGAVRNTGGRCTHRGQFRTRVVSAHSRNSSGHGWSVHATGTVQDTGGQCTQRGQFRTRVVSAHSGDNSGHGWSVRTTGTVQDTGGQCAQQEQFRALTVSSLQTLSGRRLQTGMTSGQRSRDNQRSADSSSSQGTQQKTASRDTQPRIVCRPPQQQLPGHSAAADRVQGCSVDR</sequence>